<evidence type="ECO:0000259" key="11">
    <source>
        <dbReference type="PROSITE" id="PS51387"/>
    </source>
</evidence>
<dbReference type="InterPro" id="IPR036318">
    <property type="entry name" value="FAD-bd_PCMH-like_sf"/>
</dbReference>
<dbReference type="InterPro" id="IPR004017">
    <property type="entry name" value="Cys_rich_dom"/>
</dbReference>
<evidence type="ECO:0000256" key="4">
    <source>
        <dbReference type="ARBA" id="ARBA00022630"/>
    </source>
</evidence>
<dbReference type="InterPro" id="IPR006094">
    <property type="entry name" value="Oxid_FAD_bind_N"/>
</dbReference>
<dbReference type="FunFam" id="1.10.45.10:FF:000001">
    <property type="entry name" value="D-lactate dehydrogenase mitochondrial"/>
    <property type="match status" value="1"/>
</dbReference>
<dbReference type="InterPro" id="IPR017896">
    <property type="entry name" value="4Fe4S_Fe-S-bd"/>
</dbReference>
<accession>A0A3B1C401</accession>
<dbReference type="Pfam" id="PF13183">
    <property type="entry name" value="Fer4_8"/>
    <property type="match status" value="1"/>
</dbReference>
<dbReference type="InterPro" id="IPR004113">
    <property type="entry name" value="FAD-bd_oxidored_4_C"/>
</dbReference>
<reference evidence="12" key="1">
    <citation type="submission" date="2018-06" db="EMBL/GenBank/DDBJ databases">
        <authorList>
            <person name="Zhirakovskaya E."/>
        </authorList>
    </citation>
    <scope>NUCLEOTIDE SEQUENCE</scope>
</reference>
<keyword evidence="4" id="KW-0285">Flavoprotein</keyword>
<gene>
    <name evidence="12" type="ORF">MNBD_IGNAVI01-2049</name>
</gene>
<dbReference type="Pfam" id="PF02754">
    <property type="entry name" value="CCG"/>
    <property type="match status" value="2"/>
</dbReference>
<comment type="cofactor">
    <cofactor evidence="1">
        <name>FAD</name>
        <dbReference type="ChEBI" id="CHEBI:57692"/>
    </cofactor>
</comment>
<dbReference type="GO" id="GO:0071949">
    <property type="term" value="F:FAD binding"/>
    <property type="evidence" value="ECO:0007669"/>
    <property type="project" value="InterPro"/>
</dbReference>
<dbReference type="EC" id="1.1.2.4" evidence="9"/>
<dbReference type="Gene3D" id="1.10.1060.10">
    <property type="entry name" value="Alpha-helical ferredoxin"/>
    <property type="match status" value="1"/>
</dbReference>
<dbReference type="Gene3D" id="3.30.465.10">
    <property type="match status" value="1"/>
</dbReference>
<comment type="similarity">
    <text evidence="3">Belongs to the FAD-binding oxidoreductase/transferase type 4 family.</text>
</comment>
<keyword evidence="7" id="KW-0560">Oxidoreductase</keyword>
<dbReference type="GO" id="GO:0005739">
    <property type="term" value="C:mitochondrion"/>
    <property type="evidence" value="ECO:0007669"/>
    <property type="project" value="UniProtKB-SubCell"/>
</dbReference>
<name>A0A3B1C401_9ZZZZ</name>
<dbReference type="InterPro" id="IPR016167">
    <property type="entry name" value="FAD-bd_PCMH_sub1"/>
</dbReference>
<dbReference type="PROSITE" id="PS51379">
    <property type="entry name" value="4FE4S_FER_2"/>
    <property type="match status" value="1"/>
</dbReference>
<protein>
    <recommendedName>
        <fullName evidence="9">D-lactate dehydrogenase (cytochrome)</fullName>
        <ecNumber evidence="9">1.1.2.4</ecNumber>
    </recommendedName>
</protein>
<dbReference type="GO" id="GO:0004458">
    <property type="term" value="F:D-lactate dehydrogenase (cytochrome) activity"/>
    <property type="evidence" value="ECO:0007669"/>
    <property type="project" value="UniProtKB-EC"/>
</dbReference>
<dbReference type="AlphaFoldDB" id="A0A3B1C401"/>
<dbReference type="PROSITE" id="PS00198">
    <property type="entry name" value="4FE4S_FER_1"/>
    <property type="match status" value="1"/>
</dbReference>
<organism evidence="12">
    <name type="scientific">hydrothermal vent metagenome</name>
    <dbReference type="NCBI Taxonomy" id="652676"/>
    <lineage>
        <taxon>unclassified sequences</taxon>
        <taxon>metagenomes</taxon>
        <taxon>ecological metagenomes</taxon>
    </lineage>
</organism>
<evidence type="ECO:0000256" key="5">
    <source>
        <dbReference type="ARBA" id="ARBA00022827"/>
    </source>
</evidence>
<dbReference type="InterPro" id="IPR016169">
    <property type="entry name" value="FAD-bd_PCMH_sub2"/>
</dbReference>
<evidence type="ECO:0000256" key="1">
    <source>
        <dbReference type="ARBA" id="ARBA00001974"/>
    </source>
</evidence>
<dbReference type="InterPro" id="IPR016171">
    <property type="entry name" value="Vanillyl_alc_oxidase_C-sub2"/>
</dbReference>
<evidence type="ECO:0000313" key="12">
    <source>
        <dbReference type="EMBL" id="VAX24899.1"/>
    </source>
</evidence>
<dbReference type="GO" id="GO:0051536">
    <property type="term" value="F:iron-sulfur cluster binding"/>
    <property type="evidence" value="ECO:0007669"/>
    <property type="project" value="InterPro"/>
</dbReference>
<dbReference type="GO" id="GO:0008720">
    <property type="term" value="F:D-lactate dehydrogenase (NAD+) activity"/>
    <property type="evidence" value="ECO:0007669"/>
    <property type="project" value="TreeGrafter"/>
</dbReference>
<dbReference type="GO" id="GO:1903457">
    <property type="term" value="P:lactate catabolic process"/>
    <property type="evidence" value="ECO:0007669"/>
    <property type="project" value="TreeGrafter"/>
</dbReference>
<feature type="domain" description="FAD-binding PCMH-type" evidence="11">
    <location>
        <begin position="39"/>
        <end position="267"/>
    </location>
</feature>
<keyword evidence="8" id="KW-0496">Mitochondrion</keyword>
<dbReference type="Gene3D" id="1.10.45.10">
    <property type="entry name" value="Vanillyl-alcohol Oxidase, Chain A, domain 4"/>
    <property type="match status" value="1"/>
</dbReference>
<dbReference type="Pfam" id="PF02913">
    <property type="entry name" value="FAD-oxidase_C"/>
    <property type="match status" value="1"/>
</dbReference>
<evidence type="ECO:0000256" key="9">
    <source>
        <dbReference type="ARBA" id="ARBA00038897"/>
    </source>
</evidence>
<dbReference type="InterPro" id="IPR009051">
    <property type="entry name" value="Helical_ferredxn"/>
</dbReference>
<evidence type="ECO:0000256" key="3">
    <source>
        <dbReference type="ARBA" id="ARBA00008000"/>
    </source>
</evidence>
<dbReference type="InterPro" id="IPR017900">
    <property type="entry name" value="4Fe4S_Fe_S_CS"/>
</dbReference>
<dbReference type="SUPFAM" id="SSF55103">
    <property type="entry name" value="FAD-linked oxidases, C-terminal domain"/>
    <property type="match status" value="1"/>
</dbReference>
<proteinExistence type="inferred from homology"/>
<sequence>MEDQNYSKLYNEFAKRIPKERIYTDELNRLAYGTDASFYRLIPKIVIKVKNSEEVRFVVQKCSEMNIPVTFRAAGTSLSGQAISDSVLMVADRSWRGHKISDDKQFISLEPMVIGSFANAYLKPYDKKIGPDPASINAAAIGGIAANNASGMCCGTAQNSYNTLKSMKVILRDGTMLDTGDEGSVKQFKETHKDLIERIIELHKEINDDEELASLIRNKYKMKNTTGYSLNSLVDFSNPIEIIQHLMIGSEGTLGFISEVTYRTVLEAPNKASALILFKNMKDACQAVFTLKKQPVDAVELMDRAALRSVEDKPGMPEYLKTLDESVTSLLIETSAITKEELLKQTKQISDSLQEYELVLPVSFTDVPAEYSKLWNIRKGLFPSVGAMRKTGTTCIIEDVAFPLDRLADAALELQSLFEKYHYNEAIIFGHSLEGNLHFVFNQDFSKESEVRRYKNFMNEVIIMTAGKYKGSLKAEHGTGRYMAQFVKYEWGEKAYEMMKKIKEIFDPENILNPGVILNNDNNIHLKNLKPLPAAREIIDKCIECGFCENACPSKDLTLTPRQRITVYREIARLTRSGKVPNRKNELVESFKYYGEETCATDGLCAISCPVEIDTGKLIKELRAEDISPTAHSVADIIANRLSLVTSFMKVGLNFVHSWHIILGTKIIEALAKAKKKLLGKNFPLWNRWMPKAADKLLPEVITETNEKKVVYFPSCISRTMGNPKGSKTDESLTTVTHRLLVKAGYDIIYPKNINNLCCGMPWLSKGYADIGNQKTDELIEELAKVSENGKYPILYDTSPCLQTTKNRIELKGGNSLKLYEPVEFISDYLLDDLNITKQDKTITVHVTCSSTKMGLTDKFIKVAEACATDVIIPENVTCCGFAGDRGFTFPELNESALKDLKPQLTESCHEGYSNSKTCEIGLSYHSGIEYRSIIYLVNECSK</sequence>
<dbReference type="Gene3D" id="3.30.70.2190">
    <property type="match status" value="1"/>
</dbReference>
<keyword evidence="5" id="KW-0274">FAD</keyword>
<keyword evidence="6" id="KW-0809">Transit peptide</keyword>
<dbReference type="PANTHER" id="PTHR11748">
    <property type="entry name" value="D-LACTATE DEHYDROGENASE"/>
    <property type="match status" value="1"/>
</dbReference>
<comment type="subcellular location">
    <subcellularLocation>
        <location evidence="2">Mitochondrion</location>
    </subcellularLocation>
</comment>
<dbReference type="Gene3D" id="3.30.70.2740">
    <property type="match status" value="1"/>
</dbReference>
<dbReference type="SUPFAM" id="SSF56176">
    <property type="entry name" value="FAD-binding/transporter-associated domain-like"/>
    <property type="match status" value="1"/>
</dbReference>
<dbReference type="Pfam" id="PF01565">
    <property type="entry name" value="FAD_binding_4"/>
    <property type="match status" value="1"/>
</dbReference>
<dbReference type="InterPro" id="IPR016166">
    <property type="entry name" value="FAD-bd_PCMH"/>
</dbReference>
<evidence type="ECO:0000256" key="6">
    <source>
        <dbReference type="ARBA" id="ARBA00022946"/>
    </source>
</evidence>
<feature type="domain" description="4Fe-4S ferredoxin-type" evidence="10">
    <location>
        <begin position="533"/>
        <end position="562"/>
    </location>
</feature>
<dbReference type="SUPFAM" id="SSF46548">
    <property type="entry name" value="alpha-helical ferredoxin"/>
    <property type="match status" value="1"/>
</dbReference>
<evidence type="ECO:0000256" key="2">
    <source>
        <dbReference type="ARBA" id="ARBA00004173"/>
    </source>
</evidence>
<dbReference type="EMBL" id="UOGD01000285">
    <property type="protein sequence ID" value="VAX24899.1"/>
    <property type="molecule type" value="Genomic_DNA"/>
</dbReference>
<evidence type="ECO:0000256" key="7">
    <source>
        <dbReference type="ARBA" id="ARBA00023002"/>
    </source>
</evidence>
<dbReference type="PROSITE" id="PS51387">
    <property type="entry name" value="FAD_PCMH"/>
    <property type="match status" value="1"/>
</dbReference>
<evidence type="ECO:0000256" key="8">
    <source>
        <dbReference type="ARBA" id="ARBA00023128"/>
    </source>
</evidence>
<dbReference type="InterPro" id="IPR016164">
    <property type="entry name" value="FAD-linked_Oxase-like_C"/>
</dbReference>
<evidence type="ECO:0000259" key="10">
    <source>
        <dbReference type="PROSITE" id="PS51379"/>
    </source>
</evidence>
<dbReference type="PANTHER" id="PTHR11748:SF111">
    <property type="entry name" value="D-LACTATE DEHYDROGENASE, MITOCHONDRIAL-RELATED"/>
    <property type="match status" value="1"/>
</dbReference>
<dbReference type="Gene3D" id="3.30.43.10">
    <property type="entry name" value="Uridine Diphospho-n-acetylenolpyruvylglucosamine Reductase, domain 2"/>
    <property type="match status" value="1"/>
</dbReference>